<evidence type="ECO:0000313" key="2">
    <source>
        <dbReference type="EMBL" id="QPC66185.1"/>
    </source>
</evidence>
<dbReference type="EMBL" id="PVEM01000001">
    <property type="protein sequence ID" value="PTD12261.1"/>
    <property type="molecule type" value="Genomic_DNA"/>
</dbReference>
<protein>
    <submittedName>
        <fullName evidence="1">Uncharacterized protein</fullName>
    </submittedName>
</protein>
<keyword evidence="3" id="KW-1185">Reference proteome</keyword>
<gene>
    <name evidence="1" type="ORF">FCULG_00003110</name>
    <name evidence="2" type="ORF">HYE67_008416</name>
</gene>
<dbReference type="EMBL" id="CP064750">
    <property type="protein sequence ID" value="QPC66185.1"/>
    <property type="molecule type" value="Genomic_DNA"/>
</dbReference>
<organism evidence="1 3">
    <name type="scientific">Fusarium culmorum</name>
    <dbReference type="NCBI Taxonomy" id="5516"/>
    <lineage>
        <taxon>Eukaryota</taxon>
        <taxon>Fungi</taxon>
        <taxon>Dikarya</taxon>
        <taxon>Ascomycota</taxon>
        <taxon>Pezizomycotina</taxon>
        <taxon>Sordariomycetes</taxon>
        <taxon>Hypocreomycetidae</taxon>
        <taxon>Hypocreales</taxon>
        <taxon>Nectriaceae</taxon>
        <taxon>Fusarium</taxon>
    </lineage>
</organism>
<dbReference type="AlphaFoldDB" id="A0A2T4H8X5"/>
<reference evidence="1 3" key="1">
    <citation type="submission" date="2018-02" db="EMBL/GenBank/DDBJ databases">
        <title>Fusarium culmorum secondary metabolites in fungal-bacterial-plant interactions.</title>
        <authorList>
            <person name="Schmidt R."/>
        </authorList>
    </citation>
    <scope>NUCLEOTIDE SEQUENCE [LARGE SCALE GENOMIC DNA]</scope>
    <source>
        <strain evidence="1 3">PV</strain>
    </source>
</reference>
<dbReference type="Proteomes" id="UP000663297">
    <property type="component" value="Chromosome 4"/>
</dbReference>
<evidence type="ECO:0000313" key="1">
    <source>
        <dbReference type="EMBL" id="PTD12261.1"/>
    </source>
</evidence>
<accession>A0A2T4H8X5</accession>
<proteinExistence type="predicted"/>
<sequence>MTGDVNLSIWVVFITCDDAVNCEHTERRLAIFGCSGDAVIRGDVDNEGEATETLSSKGRYCLLDNVWATAGGNDATVWILSGKFLRYLQANAFIRDGEEDDGSARGDLKDTVVWQMLVAEQ</sequence>
<reference evidence="2" key="2">
    <citation type="submission" date="2020-11" db="EMBL/GenBank/DDBJ databases">
        <title>The chromosome-scale genome resource for two endophytic Fusarium species: F. culmorum and F. pseudograminearum.</title>
        <authorList>
            <person name="Yuan Z."/>
        </authorList>
    </citation>
    <scope>NUCLEOTIDE SEQUENCE</scope>
    <source>
        <strain evidence="2">Class2-1B</strain>
    </source>
</reference>
<dbReference type="Proteomes" id="UP000241587">
    <property type="component" value="Unassembled WGS sequence"/>
</dbReference>
<dbReference type="OrthoDB" id="10269174at2759"/>
<name>A0A2T4H8X5_FUSCU</name>
<evidence type="ECO:0000313" key="3">
    <source>
        <dbReference type="Proteomes" id="UP000241587"/>
    </source>
</evidence>